<feature type="domain" description="RNA polymerase sigma factor 70 region 4 type 2" evidence="6">
    <location>
        <begin position="119"/>
        <end position="169"/>
    </location>
</feature>
<dbReference type="SUPFAM" id="SSF88946">
    <property type="entry name" value="Sigma2 domain of RNA polymerase sigma factors"/>
    <property type="match status" value="1"/>
</dbReference>
<feature type="domain" description="RNA polymerase sigma-70 region 2" evidence="5">
    <location>
        <begin position="23"/>
        <end position="86"/>
    </location>
</feature>
<dbReference type="STRING" id="551991.SAMN05192529_1238"/>
<dbReference type="RefSeq" id="WP_091400287.1">
    <property type="nucleotide sequence ID" value="NZ_FNQY01000023.1"/>
</dbReference>
<dbReference type="InterPro" id="IPR039425">
    <property type="entry name" value="RNA_pol_sigma-70-like"/>
</dbReference>
<dbReference type="GO" id="GO:0016987">
    <property type="term" value="F:sigma factor activity"/>
    <property type="evidence" value="ECO:0007669"/>
    <property type="project" value="UniProtKB-KW"/>
</dbReference>
<dbReference type="OrthoDB" id="663247at2"/>
<evidence type="ECO:0000256" key="2">
    <source>
        <dbReference type="ARBA" id="ARBA00023015"/>
    </source>
</evidence>
<dbReference type="Pfam" id="PF08281">
    <property type="entry name" value="Sigma70_r4_2"/>
    <property type="match status" value="1"/>
</dbReference>
<dbReference type="PANTHER" id="PTHR43133">
    <property type="entry name" value="RNA POLYMERASE ECF-TYPE SIGMA FACTO"/>
    <property type="match status" value="1"/>
</dbReference>
<keyword evidence="2" id="KW-0805">Transcription regulation</keyword>
<dbReference type="EMBL" id="FNQY01000023">
    <property type="protein sequence ID" value="SEA49597.1"/>
    <property type="molecule type" value="Genomic_DNA"/>
</dbReference>
<accession>A0A1H4BND1</accession>
<evidence type="ECO:0000313" key="8">
    <source>
        <dbReference type="Proteomes" id="UP000199041"/>
    </source>
</evidence>
<dbReference type="GO" id="GO:0006352">
    <property type="term" value="P:DNA-templated transcription initiation"/>
    <property type="evidence" value="ECO:0007669"/>
    <property type="project" value="InterPro"/>
</dbReference>
<comment type="similarity">
    <text evidence="1">Belongs to the sigma-70 factor family. ECF subfamily.</text>
</comment>
<name>A0A1H4BND1_9BACT</name>
<dbReference type="InterPro" id="IPR013325">
    <property type="entry name" value="RNA_pol_sigma_r2"/>
</dbReference>
<dbReference type="AlphaFoldDB" id="A0A1H4BND1"/>
<gene>
    <name evidence="7" type="ORF">SAMN05192529_1238</name>
</gene>
<evidence type="ECO:0000256" key="3">
    <source>
        <dbReference type="ARBA" id="ARBA00023082"/>
    </source>
</evidence>
<reference evidence="7 8" key="1">
    <citation type="submission" date="2016-10" db="EMBL/GenBank/DDBJ databases">
        <authorList>
            <person name="de Groot N.N."/>
        </authorList>
    </citation>
    <scope>NUCLEOTIDE SEQUENCE [LARGE SCALE GENOMIC DNA]</scope>
    <source>
        <strain evidence="7 8">Vu-144</strain>
    </source>
</reference>
<keyword evidence="8" id="KW-1185">Reference proteome</keyword>
<dbReference type="Proteomes" id="UP000199041">
    <property type="component" value="Unassembled WGS sequence"/>
</dbReference>
<evidence type="ECO:0000256" key="4">
    <source>
        <dbReference type="ARBA" id="ARBA00023163"/>
    </source>
</evidence>
<dbReference type="PANTHER" id="PTHR43133:SF46">
    <property type="entry name" value="RNA POLYMERASE SIGMA-70 FACTOR ECF SUBFAMILY"/>
    <property type="match status" value="1"/>
</dbReference>
<dbReference type="SUPFAM" id="SSF88659">
    <property type="entry name" value="Sigma3 and sigma4 domains of RNA polymerase sigma factors"/>
    <property type="match status" value="1"/>
</dbReference>
<dbReference type="InterPro" id="IPR014284">
    <property type="entry name" value="RNA_pol_sigma-70_dom"/>
</dbReference>
<dbReference type="Pfam" id="PF04542">
    <property type="entry name" value="Sigma70_r2"/>
    <property type="match status" value="1"/>
</dbReference>
<dbReference type="NCBIfam" id="TIGR02937">
    <property type="entry name" value="sigma70-ECF"/>
    <property type="match status" value="1"/>
</dbReference>
<evidence type="ECO:0000256" key="1">
    <source>
        <dbReference type="ARBA" id="ARBA00010641"/>
    </source>
</evidence>
<proteinExistence type="inferred from homology"/>
<dbReference type="InterPro" id="IPR007627">
    <property type="entry name" value="RNA_pol_sigma70_r2"/>
</dbReference>
<organism evidence="7 8">
    <name type="scientific">Arachidicoccus rhizosphaerae</name>
    <dbReference type="NCBI Taxonomy" id="551991"/>
    <lineage>
        <taxon>Bacteria</taxon>
        <taxon>Pseudomonadati</taxon>
        <taxon>Bacteroidota</taxon>
        <taxon>Chitinophagia</taxon>
        <taxon>Chitinophagales</taxon>
        <taxon>Chitinophagaceae</taxon>
        <taxon>Arachidicoccus</taxon>
    </lineage>
</organism>
<evidence type="ECO:0000313" key="7">
    <source>
        <dbReference type="EMBL" id="SEA49597.1"/>
    </source>
</evidence>
<dbReference type="InterPro" id="IPR013249">
    <property type="entry name" value="RNA_pol_sigma70_r4_t2"/>
</dbReference>
<dbReference type="InterPro" id="IPR013324">
    <property type="entry name" value="RNA_pol_sigma_r3/r4-like"/>
</dbReference>
<dbReference type="Gene3D" id="1.10.10.10">
    <property type="entry name" value="Winged helix-like DNA-binding domain superfamily/Winged helix DNA-binding domain"/>
    <property type="match status" value="1"/>
</dbReference>
<dbReference type="GO" id="GO:0003677">
    <property type="term" value="F:DNA binding"/>
    <property type="evidence" value="ECO:0007669"/>
    <property type="project" value="InterPro"/>
</dbReference>
<dbReference type="InterPro" id="IPR036388">
    <property type="entry name" value="WH-like_DNA-bd_sf"/>
</dbReference>
<keyword evidence="4" id="KW-0804">Transcription</keyword>
<evidence type="ECO:0000259" key="5">
    <source>
        <dbReference type="Pfam" id="PF04542"/>
    </source>
</evidence>
<evidence type="ECO:0000259" key="6">
    <source>
        <dbReference type="Pfam" id="PF08281"/>
    </source>
</evidence>
<protein>
    <submittedName>
        <fullName evidence="7">RNA polymerase sigma-70 factor, ECF subfamily</fullName>
    </submittedName>
</protein>
<dbReference type="Gene3D" id="1.10.1740.10">
    <property type="match status" value="1"/>
</dbReference>
<sequence>MDTLLVKIKAGDNLAFNEVFYGYSGKLYGFLYHKTQSAYLANEITQLTFIKLWRYRENLNTDLKLSTQIFQIAKTLMIDELRREGRSKEQLEQYKVVDNIFNTHISSGYDVLDEKDTRQIINQAVKQLPPVRQKVFKLSREEALSHKEISEALSISVKTVDKHIQLALRYIKGLVKIT</sequence>
<keyword evidence="3" id="KW-0731">Sigma factor</keyword>